<dbReference type="PROSITE" id="PS50104">
    <property type="entry name" value="TIR"/>
    <property type="match status" value="1"/>
</dbReference>
<dbReference type="Pfam" id="PF13676">
    <property type="entry name" value="TIR_2"/>
    <property type="match status" value="1"/>
</dbReference>
<dbReference type="InterPro" id="IPR000157">
    <property type="entry name" value="TIR_dom"/>
</dbReference>
<dbReference type="EMBL" id="JPMI01000378">
    <property type="protein sequence ID" value="KFA87355.1"/>
    <property type="molecule type" value="Genomic_DNA"/>
</dbReference>
<evidence type="ECO:0000259" key="1">
    <source>
        <dbReference type="PROSITE" id="PS50104"/>
    </source>
</evidence>
<gene>
    <name evidence="2" type="ORF">Q664_47515</name>
</gene>
<dbReference type="AlphaFoldDB" id="A0A084SFX0"/>
<dbReference type="InterPro" id="IPR035897">
    <property type="entry name" value="Toll_tir_struct_dom_sf"/>
</dbReference>
<dbReference type="Proteomes" id="UP000028547">
    <property type="component" value="Unassembled WGS sequence"/>
</dbReference>
<sequence>MVGRLLEVRLPAMSGDYQYDVFLSYRRKWPALDWVQNHFYQRLEGLLGEALPHPPRIFMDTREIETGQEWPLVLQEALKSSRCIVTVWSAEYFRSPWCVAELKSMLKREQLLGYRTESHPDRRLVYPVLFSDGKLLPDYTQGILYRDLREWSIPDPVFAQSKKIIGFHKEMMKLTEELSKLILEAPPWQDNWPIDIPEVSSATTIPVPRLP</sequence>
<comment type="caution">
    <text evidence="2">The sequence shown here is derived from an EMBL/GenBank/DDBJ whole genome shotgun (WGS) entry which is preliminary data.</text>
</comment>
<reference evidence="2 3" key="1">
    <citation type="submission" date="2014-07" db="EMBL/GenBank/DDBJ databases">
        <title>Draft Genome Sequence of Gephyronic Acid Producer, Cystobacter violaceus Strain Cb vi76.</title>
        <authorList>
            <person name="Stevens D.C."/>
            <person name="Young J."/>
            <person name="Carmichael R."/>
            <person name="Tan J."/>
            <person name="Taylor R.E."/>
        </authorList>
    </citation>
    <scope>NUCLEOTIDE SEQUENCE [LARGE SCALE GENOMIC DNA]</scope>
    <source>
        <strain evidence="2 3">Cb vi76</strain>
    </source>
</reference>
<name>A0A084SFX0_9BACT</name>
<dbReference type="GO" id="GO:0007165">
    <property type="term" value="P:signal transduction"/>
    <property type="evidence" value="ECO:0007669"/>
    <property type="project" value="InterPro"/>
</dbReference>
<dbReference type="SMART" id="SM00255">
    <property type="entry name" value="TIR"/>
    <property type="match status" value="1"/>
</dbReference>
<organism evidence="2 3">
    <name type="scientific">Archangium violaceum Cb vi76</name>
    <dbReference type="NCBI Taxonomy" id="1406225"/>
    <lineage>
        <taxon>Bacteria</taxon>
        <taxon>Pseudomonadati</taxon>
        <taxon>Myxococcota</taxon>
        <taxon>Myxococcia</taxon>
        <taxon>Myxococcales</taxon>
        <taxon>Cystobacterineae</taxon>
        <taxon>Archangiaceae</taxon>
        <taxon>Archangium</taxon>
    </lineage>
</organism>
<dbReference type="Gene3D" id="3.40.50.10140">
    <property type="entry name" value="Toll/interleukin-1 receptor homology (TIR) domain"/>
    <property type="match status" value="1"/>
</dbReference>
<accession>A0A084SFX0</accession>
<dbReference type="RefSeq" id="WP_043412204.1">
    <property type="nucleotide sequence ID" value="NZ_JPMI01000378.1"/>
</dbReference>
<feature type="domain" description="TIR" evidence="1">
    <location>
        <begin position="17"/>
        <end position="152"/>
    </location>
</feature>
<protein>
    <recommendedName>
        <fullName evidence="1">TIR domain-containing protein</fullName>
    </recommendedName>
</protein>
<proteinExistence type="predicted"/>
<dbReference type="SUPFAM" id="SSF52200">
    <property type="entry name" value="Toll/Interleukin receptor TIR domain"/>
    <property type="match status" value="1"/>
</dbReference>
<evidence type="ECO:0000313" key="3">
    <source>
        <dbReference type="Proteomes" id="UP000028547"/>
    </source>
</evidence>
<evidence type="ECO:0000313" key="2">
    <source>
        <dbReference type="EMBL" id="KFA87355.1"/>
    </source>
</evidence>